<evidence type="ECO:0000313" key="6">
    <source>
        <dbReference type="Proteomes" id="UP000322634"/>
    </source>
</evidence>
<keyword evidence="6" id="KW-1185">Reference proteome</keyword>
<evidence type="ECO:0000256" key="3">
    <source>
        <dbReference type="ARBA" id="ARBA00023274"/>
    </source>
</evidence>
<dbReference type="GO" id="GO:0005840">
    <property type="term" value="C:ribosome"/>
    <property type="evidence" value="ECO:0007669"/>
    <property type="project" value="UniProtKB-KW"/>
</dbReference>
<dbReference type="RefSeq" id="WP_148354762.1">
    <property type="nucleotide sequence ID" value="NZ_JBHSBF010000002.1"/>
</dbReference>
<dbReference type="Gene3D" id="2.40.50.140">
    <property type="entry name" value="Nucleic acid-binding proteins"/>
    <property type="match status" value="3"/>
</dbReference>
<protein>
    <submittedName>
        <fullName evidence="5">S1 RNA-binding domain-containing protein</fullName>
    </submittedName>
</protein>
<dbReference type="GO" id="GO:0003735">
    <property type="term" value="F:structural constituent of ribosome"/>
    <property type="evidence" value="ECO:0007669"/>
    <property type="project" value="TreeGrafter"/>
</dbReference>
<organism evidence="5 6">
    <name type="scientific">Actinomadura syzygii</name>
    <dbReference type="NCBI Taxonomy" id="1427538"/>
    <lineage>
        <taxon>Bacteria</taxon>
        <taxon>Bacillati</taxon>
        <taxon>Actinomycetota</taxon>
        <taxon>Actinomycetes</taxon>
        <taxon>Streptosporangiales</taxon>
        <taxon>Thermomonosporaceae</taxon>
        <taxon>Actinomadura</taxon>
    </lineage>
</organism>
<evidence type="ECO:0000259" key="4">
    <source>
        <dbReference type="PROSITE" id="PS50126"/>
    </source>
</evidence>
<dbReference type="GO" id="GO:0003729">
    <property type="term" value="F:mRNA binding"/>
    <property type="evidence" value="ECO:0007669"/>
    <property type="project" value="TreeGrafter"/>
</dbReference>
<feature type="domain" description="S1 motif" evidence="4">
    <location>
        <begin position="20"/>
        <end position="93"/>
    </location>
</feature>
<feature type="domain" description="S1 motif" evidence="4">
    <location>
        <begin position="203"/>
        <end position="272"/>
    </location>
</feature>
<dbReference type="Proteomes" id="UP000322634">
    <property type="component" value="Unassembled WGS sequence"/>
</dbReference>
<proteinExistence type="inferred from homology"/>
<dbReference type="OrthoDB" id="286090at2"/>
<dbReference type="PANTHER" id="PTHR10724">
    <property type="entry name" value="30S RIBOSOMAL PROTEIN S1"/>
    <property type="match status" value="1"/>
</dbReference>
<keyword evidence="2" id="KW-0689">Ribosomal protein</keyword>
<gene>
    <name evidence="5" type="ORF">FXF65_37055</name>
</gene>
<dbReference type="InterPro" id="IPR050437">
    <property type="entry name" value="Ribos_protein_bS1-like"/>
</dbReference>
<dbReference type="GO" id="GO:0006412">
    <property type="term" value="P:translation"/>
    <property type="evidence" value="ECO:0007669"/>
    <property type="project" value="TreeGrafter"/>
</dbReference>
<reference evidence="5 6" key="1">
    <citation type="submission" date="2019-08" db="EMBL/GenBank/DDBJ databases">
        <title>Actinomadura sp. nov. CYP1-5 isolated from mountain soil.</title>
        <authorList>
            <person name="Songsumanus A."/>
            <person name="Kuncharoen N."/>
            <person name="Kudo T."/>
            <person name="Yuki M."/>
            <person name="Igarashi Y."/>
            <person name="Tanasupawat S."/>
        </authorList>
    </citation>
    <scope>NUCLEOTIDE SEQUENCE [LARGE SCALE GENOMIC DNA]</scope>
    <source>
        <strain evidence="5 6">GKU157</strain>
    </source>
</reference>
<dbReference type="PANTHER" id="PTHR10724:SF7">
    <property type="entry name" value="SMALL RIBOSOMAL SUBUNIT PROTEIN BS1C"/>
    <property type="match status" value="1"/>
</dbReference>
<dbReference type="PROSITE" id="PS50126">
    <property type="entry name" value="S1"/>
    <property type="match status" value="3"/>
</dbReference>
<feature type="domain" description="S1 motif" evidence="4">
    <location>
        <begin position="110"/>
        <end position="186"/>
    </location>
</feature>
<dbReference type="EMBL" id="VSFF01000016">
    <property type="protein sequence ID" value="TYC08513.1"/>
    <property type="molecule type" value="Genomic_DNA"/>
</dbReference>
<comment type="similarity">
    <text evidence="1">Belongs to the bacterial ribosomal protein bS1 family.</text>
</comment>
<dbReference type="Pfam" id="PF00575">
    <property type="entry name" value="S1"/>
    <property type="match status" value="3"/>
</dbReference>
<dbReference type="InterPro" id="IPR003029">
    <property type="entry name" value="S1_domain"/>
</dbReference>
<dbReference type="AlphaFoldDB" id="A0A5D0TS46"/>
<dbReference type="GO" id="GO:1990904">
    <property type="term" value="C:ribonucleoprotein complex"/>
    <property type="evidence" value="ECO:0007669"/>
    <property type="project" value="UniProtKB-KW"/>
</dbReference>
<comment type="caution">
    <text evidence="5">The sequence shown here is derived from an EMBL/GenBank/DDBJ whole genome shotgun (WGS) entry which is preliminary data.</text>
</comment>
<accession>A0A5D0TS46</accession>
<evidence type="ECO:0000313" key="5">
    <source>
        <dbReference type="EMBL" id="TYC08513.1"/>
    </source>
</evidence>
<evidence type="ECO:0000256" key="2">
    <source>
        <dbReference type="ARBA" id="ARBA00022980"/>
    </source>
</evidence>
<dbReference type="InterPro" id="IPR012340">
    <property type="entry name" value="NA-bd_OB-fold"/>
</dbReference>
<name>A0A5D0TS46_9ACTN</name>
<dbReference type="SMART" id="SM00316">
    <property type="entry name" value="S1"/>
    <property type="match status" value="3"/>
</dbReference>
<evidence type="ECO:0000256" key="1">
    <source>
        <dbReference type="ARBA" id="ARBA00006767"/>
    </source>
</evidence>
<keyword evidence="3" id="KW-0687">Ribonucleoprotein</keyword>
<dbReference type="SUPFAM" id="SSF50249">
    <property type="entry name" value="Nucleic acid-binding proteins"/>
    <property type="match status" value="3"/>
</dbReference>
<sequence>MRRVEDDQSIAAFLATVNVGDTLSGTIAEVTRSEASVLLDDFAADAVGIIGPLDLSWRSFRRSTADLLQIGTRVSAEVIAVDAPRRKIMLSRSAAENPQLWDFLKALRPGEHLSGTVAAIERFGVFIDLDDGPKHPTFPGVGFITMPELSWRRFEDPSEIISKGQRVTCQFLAFDTSNGEARLSLRATQPDPFQQFALDVQVGQILHGSITKLVPFGAFVQVEDGIEGLIHLNQLSPSPIETPDQAVQMGEEITVTVTDIDLPRRRLTLSRHH</sequence>